<evidence type="ECO:0000313" key="2">
    <source>
        <dbReference type="Proteomes" id="UP000429484"/>
    </source>
</evidence>
<proteinExistence type="predicted"/>
<gene>
    <name evidence="1" type="ORF">GHK53_33800</name>
</gene>
<reference evidence="1 2" key="1">
    <citation type="journal article" date="2013" name="Genome Biol.">
        <title>Comparative genomics of the core and accessory genomes of 48 Sinorhizobium strains comprising five genospecies.</title>
        <authorList>
            <person name="Sugawara M."/>
            <person name="Epstein B."/>
            <person name="Badgley B.D."/>
            <person name="Unno T."/>
            <person name="Xu L."/>
            <person name="Reese J."/>
            <person name="Gyaneshwar P."/>
            <person name="Denny R."/>
            <person name="Mudge J."/>
            <person name="Bharti A.K."/>
            <person name="Farmer A.D."/>
            <person name="May G.D."/>
            <person name="Woodward J.E."/>
            <person name="Medigue C."/>
            <person name="Vallenet D."/>
            <person name="Lajus A."/>
            <person name="Rouy Z."/>
            <person name="Martinez-Vaz B."/>
            <person name="Tiffin P."/>
            <person name="Young N.D."/>
            <person name="Sadowsky M.J."/>
        </authorList>
    </citation>
    <scope>NUCLEOTIDE SEQUENCE [LARGE SCALE GENOMIC DNA]</scope>
    <source>
        <strain evidence="1 2">N6B1</strain>
    </source>
</reference>
<dbReference type="AlphaFoldDB" id="A0A222I9I0"/>
<comment type="caution">
    <text evidence="1">The sequence shown here is derived from an EMBL/GenBank/DDBJ whole genome shotgun (WGS) entry which is preliminary data.</text>
</comment>
<name>A0A222I9I0_RHIML</name>
<evidence type="ECO:0000313" key="1">
    <source>
        <dbReference type="EMBL" id="MQW37590.1"/>
    </source>
</evidence>
<accession>A0A222I9I0</accession>
<dbReference type="Proteomes" id="UP000429484">
    <property type="component" value="Unassembled WGS sequence"/>
</dbReference>
<protein>
    <submittedName>
        <fullName evidence="1">Resolvase</fullName>
    </submittedName>
</protein>
<sequence>MTTLIGYARVSKADGSQLHDHQRDALIKAGVLQEHLHRNAASGRRDRMRLRQA</sequence>
<dbReference type="EMBL" id="WISR01000270">
    <property type="protein sequence ID" value="MQW37590.1"/>
    <property type="molecule type" value="Genomic_DNA"/>
</dbReference>
<organism evidence="1 2">
    <name type="scientific">Rhizobium meliloti</name>
    <name type="common">Ensifer meliloti</name>
    <name type="synonym">Sinorhizobium meliloti</name>
    <dbReference type="NCBI Taxonomy" id="382"/>
    <lineage>
        <taxon>Bacteria</taxon>
        <taxon>Pseudomonadati</taxon>
        <taxon>Pseudomonadota</taxon>
        <taxon>Alphaproteobacteria</taxon>
        <taxon>Hyphomicrobiales</taxon>
        <taxon>Rhizobiaceae</taxon>
        <taxon>Sinorhizobium/Ensifer group</taxon>
        <taxon>Sinorhizobium</taxon>
    </lineage>
</organism>